<evidence type="ECO:0000313" key="6">
    <source>
        <dbReference type="Proteomes" id="UP000093903"/>
    </source>
</evidence>
<protein>
    <recommendedName>
        <fullName evidence="4">Carbohydrate-binding/sugar hydrolysis domain-containing protein</fullName>
    </recommendedName>
</protein>
<organism evidence="5 6">
    <name type="scientific">Cylindrospermopsis raciborskii CS-505</name>
    <dbReference type="NCBI Taxonomy" id="533240"/>
    <lineage>
        <taxon>Bacteria</taxon>
        <taxon>Bacillati</taxon>
        <taxon>Cyanobacteriota</taxon>
        <taxon>Cyanophyceae</taxon>
        <taxon>Nostocales</taxon>
        <taxon>Aphanizomenonaceae</taxon>
        <taxon>Cylindrospermopsis</taxon>
    </lineage>
</organism>
<evidence type="ECO:0000259" key="4">
    <source>
        <dbReference type="SMART" id="SM00722"/>
    </source>
</evidence>
<dbReference type="SMART" id="SM00722">
    <property type="entry name" value="CASH"/>
    <property type="match status" value="1"/>
</dbReference>
<comment type="pathway">
    <text evidence="1">Protein modification; protein ubiquitination.</text>
</comment>
<dbReference type="AlphaFoldDB" id="A0A853MJB7"/>
<gene>
    <name evidence="5" type="ORF">A9P98_13560</name>
</gene>
<dbReference type="InterPro" id="IPR006626">
    <property type="entry name" value="PbH1"/>
</dbReference>
<sequence length="366" mass="38791">MDPISGVNIVSTGNSVTNPYKTITFALEQAQPGTIIQLAPGSYTNESFPIILKQGITLRGDESTKGKTVVISGGGDYNSRSFARQNVTILAEQDSTINGVTVTNRNARGTGVWVESTNPVIKNSTFAQSLREGIFVTAGGDPTVENNQFTANNGNGISITKSSKGKISNNVIEKSGFGLSINHDSKPVLTKNQITNNRDGIVITDSAQPLLRSNVVKDNERDGIVITLNSSPDLGTRSNPGGNVIVNNGRSNIYNVATTGVAISALGNTIDDSGILGEVEIDGIQITGNRKPVSSDDPNLALLIRKWQLTAVSCSSTPVIVIFIGNKQYCFSPQPDLTAKAYEYNPTTGTLRALRTGPRPTKPGNL</sequence>
<dbReference type="EMBL" id="LYXA01000001">
    <property type="protein sequence ID" value="OBU77188.1"/>
    <property type="molecule type" value="Genomic_DNA"/>
</dbReference>
<dbReference type="Pfam" id="PF07602">
    <property type="entry name" value="DUF1565"/>
    <property type="match status" value="1"/>
</dbReference>
<comment type="caution">
    <text evidence="5">The sequence shown here is derived from an EMBL/GenBank/DDBJ whole genome shotgun (WGS) entry which is preliminary data.</text>
</comment>
<feature type="domain" description="Carbohydrate-binding/sugar hydrolysis" evidence="4">
    <location>
        <begin position="52"/>
        <end position="182"/>
    </location>
</feature>
<dbReference type="InterPro" id="IPR011459">
    <property type="entry name" value="DUF1565"/>
</dbReference>
<reference evidence="5 6" key="1">
    <citation type="submission" date="2016-05" db="EMBL/GenBank/DDBJ databases">
        <title>First complete genome of the cyanobacterium Cylindrospermopsis raciborskii CS505, containing a circular chromosome and a single extrachromosomal element.</title>
        <authorList>
            <person name="Fuentes J."/>
            <person name="Tamames J."/>
            <person name="Allen E."/>
            <person name="Plominski A."/>
            <person name="Vasquez M."/>
        </authorList>
    </citation>
    <scope>NUCLEOTIDE SEQUENCE [LARGE SCALE GENOMIC DNA]</scope>
    <source>
        <strain evidence="5 6">CS505</strain>
    </source>
</reference>
<evidence type="ECO:0000256" key="3">
    <source>
        <dbReference type="ARBA" id="ARBA00022786"/>
    </source>
</evidence>
<dbReference type="InterPro" id="IPR006633">
    <property type="entry name" value="Carb-bd_sugar_hydrolysis-dom"/>
</dbReference>
<dbReference type="InterPro" id="IPR022441">
    <property type="entry name" value="Para_beta_helix_rpt-2"/>
</dbReference>
<evidence type="ECO:0000313" key="5">
    <source>
        <dbReference type="EMBL" id="OBU77188.1"/>
    </source>
</evidence>
<dbReference type="PANTHER" id="PTHR22990:SF15">
    <property type="entry name" value="F-BOX ONLY PROTEIN 10"/>
    <property type="match status" value="1"/>
</dbReference>
<dbReference type="InterPro" id="IPR012334">
    <property type="entry name" value="Pectin_lyas_fold"/>
</dbReference>
<dbReference type="SUPFAM" id="SSF51126">
    <property type="entry name" value="Pectin lyase-like"/>
    <property type="match status" value="1"/>
</dbReference>
<evidence type="ECO:0000256" key="2">
    <source>
        <dbReference type="ARBA" id="ARBA00022737"/>
    </source>
</evidence>
<dbReference type="Proteomes" id="UP000093903">
    <property type="component" value="Unassembled WGS sequence"/>
</dbReference>
<keyword evidence="3" id="KW-0833">Ubl conjugation pathway</keyword>
<evidence type="ECO:0000256" key="1">
    <source>
        <dbReference type="ARBA" id="ARBA00004906"/>
    </source>
</evidence>
<dbReference type="Gene3D" id="2.160.20.10">
    <property type="entry name" value="Single-stranded right-handed beta-helix, Pectin lyase-like"/>
    <property type="match status" value="1"/>
</dbReference>
<keyword evidence="2" id="KW-0677">Repeat</keyword>
<dbReference type="NCBIfam" id="TIGR03804">
    <property type="entry name" value="para_beta_helix"/>
    <property type="match status" value="2"/>
</dbReference>
<dbReference type="InterPro" id="IPR011050">
    <property type="entry name" value="Pectin_lyase_fold/virulence"/>
</dbReference>
<proteinExistence type="predicted"/>
<dbReference type="SMART" id="SM00710">
    <property type="entry name" value="PbH1"/>
    <property type="match status" value="6"/>
</dbReference>
<dbReference type="InterPro" id="IPR051550">
    <property type="entry name" value="SCF-Subunits/Alg-Epimerases"/>
</dbReference>
<accession>A0A853MJB7</accession>
<dbReference type="PANTHER" id="PTHR22990">
    <property type="entry name" value="F-BOX ONLY PROTEIN"/>
    <property type="match status" value="1"/>
</dbReference>
<name>A0A853MJB7_9CYAN</name>